<proteinExistence type="predicted"/>
<evidence type="ECO:0000313" key="2">
    <source>
        <dbReference type="Proteomes" id="UP000887565"/>
    </source>
</evidence>
<feature type="compositionally biased region" description="Polar residues" evidence="1">
    <location>
        <begin position="82"/>
        <end position="92"/>
    </location>
</feature>
<protein>
    <submittedName>
        <fullName evidence="3">Uncharacterized protein</fullName>
    </submittedName>
</protein>
<evidence type="ECO:0000256" key="1">
    <source>
        <dbReference type="SAM" id="MobiDB-lite"/>
    </source>
</evidence>
<organism evidence="2 3">
    <name type="scientific">Romanomermis culicivorax</name>
    <name type="common">Nematode worm</name>
    <dbReference type="NCBI Taxonomy" id="13658"/>
    <lineage>
        <taxon>Eukaryota</taxon>
        <taxon>Metazoa</taxon>
        <taxon>Ecdysozoa</taxon>
        <taxon>Nematoda</taxon>
        <taxon>Enoplea</taxon>
        <taxon>Dorylaimia</taxon>
        <taxon>Mermithida</taxon>
        <taxon>Mermithoidea</taxon>
        <taxon>Mermithidae</taxon>
        <taxon>Romanomermis</taxon>
    </lineage>
</organism>
<dbReference type="AlphaFoldDB" id="A0A915IYT1"/>
<sequence length="92" mass="10413">MESFERIHKTRVTTGMSRSYCQNCDQRDQPLFKLFRTLSALLGAVGICIYISPCDPWYRVRAQGMEPKLMTDSGEGRGSLVSCMQSNQRSVS</sequence>
<name>A0A915IYT1_ROMCU</name>
<keyword evidence="2" id="KW-1185">Reference proteome</keyword>
<evidence type="ECO:0000313" key="3">
    <source>
        <dbReference type="WBParaSite" id="nRc.2.0.1.t19366-RA"/>
    </source>
</evidence>
<dbReference type="Proteomes" id="UP000887565">
    <property type="component" value="Unplaced"/>
</dbReference>
<dbReference type="WBParaSite" id="nRc.2.0.1.t19366-RA">
    <property type="protein sequence ID" value="nRc.2.0.1.t19366-RA"/>
    <property type="gene ID" value="nRc.2.0.1.g19366"/>
</dbReference>
<reference evidence="3" key="1">
    <citation type="submission" date="2022-11" db="UniProtKB">
        <authorList>
            <consortium name="WormBaseParasite"/>
        </authorList>
    </citation>
    <scope>IDENTIFICATION</scope>
</reference>
<accession>A0A915IYT1</accession>
<feature type="region of interest" description="Disordered" evidence="1">
    <location>
        <begin position="69"/>
        <end position="92"/>
    </location>
</feature>